<name>A0AAU7PJ99_9FIRM</name>
<reference evidence="5" key="1">
    <citation type="submission" date="2024-06" db="EMBL/GenBank/DDBJ databases">
        <title>Lacrimispora cavernae sp. nov., a novel anaerobe isolated from bat guano pile inside a cave.</title>
        <authorList>
            <person name="Miller S.L."/>
            <person name="Lu N."/>
            <person name="King J."/>
            <person name="Sankaranarayanan K."/>
            <person name="Lawson P.A."/>
        </authorList>
    </citation>
    <scope>NUCLEOTIDE SEQUENCE</scope>
    <source>
        <strain evidence="5">BS-2</strain>
    </source>
</reference>
<evidence type="ECO:0000259" key="4">
    <source>
        <dbReference type="PROSITE" id="PS50006"/>
    </source>
</evidence>
<dbReference type="PROSITE" id="PS50006">
    <property type="entry name" value="FHA_DOMAIN"/>
    <property type="match status" value="1"/>
</dbReference>
<evidence type="ECO:0000256" key="1">
    <source>
        <dbReference type="SAM" id="MobiDB-lite"/>
    </source>
</evidence>
<keyword evidence="2" id="KW-1133">Transmembrane helix</keyword>
<sequence>MGKDKIRRMRGLILVLVLLMTIPVQAANAGKVVESVTKDEEICLYVQGIDGDIQNVSYQIGTKGCEEIKASRLTDLEIPMQTLVMWDNSLSISRENRTKIQDILVGLVTDPMEYEQFCFVGIGEELSFMSAFTDDYAFLHTMVESTAYEDKDAYIIDNVYETVNFLNSQAGDAYKRIILISDGMDNKILGYTKEELYDQLGKTNYPIYVLGSRNKGHTQELQNLFELSRRTLGTPYVLDEISDTSTILQDIANDRNLVCVTATVPAELRDGGNYNSQLTVQTTAGEYKTNASVKMPFGQEEPGTELKTTAEEATEAEEEPEPATLQEPEPSNKLPDMLKAYWYVIAGVAVLLIALGVVLFLKVGRKTPEFETYGGGPVKGQEPTANRPREIEDTGIVHQPEENDEKTELMFSEKPTILLLTDCEDPSKEFRGDLQNFILIGRSSACNIMISYEKSVSGKHCRIVNEDRRYYVIDEGSSNGTKVDGRLIAGKEEIYSGTVLGLGRLSMKVTIK</sequence>
<organism evidence="5">
    <name type="scientific">Lacrimispora sp. BS-2</name>
    <dbReference type="NCBI Taxonomy" id="3151850"/>
    <lineage>
        <taxon>Bacteria</taxon>
        <taxon>Bacillati</taxon>
        <taxon>Bacillota</taxon>
        <taxon>Clostridia</taxon>
        <taxon>Lachnospirales</taxon>
        <taxon>Lachnospiraceae</taxon>
        <taxon>Lacrimispora</taxon>
    </lineage>
</organism>
<feature type="compositionally biased region" description="Acidic residues" evidence="1">
    <location>
        <begin position="312"/>
        <end position="321"/>
    </location>
</feature>
<dbReference type="InterPro" id="IPR036465">
    <property type="entry name" value="vWFA_dom_sf"/>
</dbReference>
<keyword evidence="2" id="KW-0472">Membrane</keyword>
<dbReference type="SUPFAM" id="SSF49879">
    <property type="entry name" value="SMAD/FHA domain"/>
    <property type="match status" value="1"/>
</dbReference>
<keyword evidence="3" id="KW-0732">Signal</keyword>
<keyword evidence="2" id="KW-0812">Transmembrane</keyword>
<dbReference type="Gene3D" id="3.40.50.410">
    <property type="entry name" value="von Willebrand factor, type A domain"/>
    <property type="match status" value="1"/>
</dbReference>
<proteinExistence type="predicted"/>
<gene>
    <name evidence="5" type="ORF">ABFV83_11325</name>
</gene>
<dbReference type="Pfam" id="PF00498">
    <property type="entry name" value="FHA"/>
    <property type="match status" value="1"/>
</dbReference>
<dbReference type="InterPro" id="IPR008984">
    <property type="entry name" value="SMAD_FHA_dom_sf"/>
</dbReference>
<dbReference type="Gene3D" id="2.60.200.20">
    <property type="match status" value="1"/>
</dbReference>
<dbReference type="RefSeq" id="WP_349943926.1">
    <property type="nucleotide sequence ID" value="NZ_CP157940.1"/>
</dbReference>
<dbReference type="AlphaFoldDB" id="A0AAU7PJ99"/>
<accession>A0AAU7PJ99</accession>
<protein>
    <submittedName>
        <fullName evidence="5">FHA domain-containing protein</fullName>
    </submittedName>
</protein>
<evidence type="ECO:0000256" key="2">
    <source>
        <dbReference type="SAM" id="Phobius"/>
    </source>
</evidence>
<feature type="domain" description="FHA" evidence="4">
    <location>
        <begin position="438"/>
        <end position="488"/>
    </location>
</feature>
<dbReference type="EMBL" id="CP157940">
    <property type="protein sequence ID" value="XBS52432.1"/>
    <property type="molecule type" value="Genomic_DNA"/>
</dbReference>
<dbReference type="InterPro" id="IPR000253">
    <property type="entry name" value="FHA_dom"/>
</dbReference>
<feature type="chain" id="PRO_5043515381" evidence="3">
    <location>
        <begin position="27"/>
        <end position="512"/>
    </location>
</feature>
<dbReference type="CDD" id="cd00060">
    <property type="entry name" value="FHA"/>
    <property type="match status" value="1"/>
</dbReference>
<dbReference type="SUPFAM" id="SSF53300">
    <property type="entry name" value="vWA-like"/>
    <property type="match status" value="1"/>
</dbReference>
<evidence type="ECO:0000256" key="3">
    <source>
        <dbReference type="SAM" id="SignalP"/>
    </source>
</evidence>
<dbReference type="SMART" id="SM00240">
    <property type="entry name" value="FHA"/>
    <property type="match status" value="1"/>
</dbReference>
<feature type="transmembrane region" description="Helical" evidence="2">
    <location>
        <begin position="340"/>
        <end position="361"/>
    </location>
</feature>
<feature type="region of interest" description="Disordered" evidence="1">
    <location>
        <begin position="295"/>
        <end position="331"/>
    </location>
</feature>
<evidence type="ECO:0000313" key="5">
    <source>
        <dbReference type="EMBL" id="XBS52432.1"/>
    </source>
</evidence>
<feature type="signal peptide" evidence="3">
    <location>
        <begin position="1"/>
        <end position="26"/>
    </location>
</feature>